<dbReference type="Proteomes" id="UP001338137">
    <property type="component" value="Unassembled WGS sequence"/>
</dbReference>
<dbReference type="EMBL" id="JARLKY010000143">
    <property type="protein sequence ID" value="MEC0232626.1"/>
    <property type="molecule type" value="Genomic_DNA"/>
</dbReference>
<reference evidence="1 2" key="1">
    <citation type="submission" date="2023-03" db="EMBL/GenBank/DDBJ databases">
        <title>Bacillus Genome Sequencing.</title>
        <authorList>
            <person name="Dunlap C."/>
        </authorList>
    </citation>
    <scope>NUCLEOTIDE SEQUENCE [LARGE SCALE GENOMIC DNA]</scope>
    <source>
        <strain evidence="1 2">BD-533</strain>
    </source>
</reference>
<gene>
    <name evidence="1" type="ORF">P4I72_36555</name>
</gene>
<accession>A0ABU6GEH4</accession>
<evidence type="ECO:0000313" key="1">
    <source>
        <dbReference type="EMBL" id="MEC0232626.1"/>
    </source>
</evidence>
<proteinExistence type="predicted"/>
<protein>
    <recommendedName>
        <fullName evidence="3">DUF4177 domain-containing protein</fullName>
    </recommendedName>
</protein>
<keyword evidence="2" id="KW-1185">Reference proteome</keyword>
<comment type="caution">
    <text evidence="1">The sequence shown here is derived from an EMBL/GenBank/DDBJ whole genome shotgun (WGS) entry which is preliminary data.</text>
</comment>
<sequence length="52" mass="5659">MQKAIIVNYVTDKKNNLGELNELLAQGWKVVSQSSMGSGGMSVHALVILEKQ</sequence>
<evidence type="ECO:0008006" key="3">
    <source>
        <dbReference type="Google" id="ProtNLM"/>
    </source>
</evidence>
<dbReference type="RefSeq" id="WP_326076825.1">
    <property type="nucleotide sequence ID" value="NZ_JARLKY010000143.1"/>
</dbReference>
<name>A0ABU6GEH4_9BACL</name>
<evidence type="ECO:0000313" key="2">
    <source>
        <dbReference type="Proteomes" id="UP001338137"/>
    </source>
</evidence>
<organism evidence="1 2">
    <name type="scientific">Paenibacillus alba</name>
    <dbReference type="NCBI Taxonomy" id="1197127"/>
    <lineage>
        <taxon>Bacteria</taxon>
        <taxon>Bacillati</taxon>
        <taxon>Bacillota</taxon>
        <taxon>Bacilli</taxon>
        <taxon>Bacillales</taxon>
        <taxon>Paenibacillaceae</taxon>
        <taxon>Paenibacillus</taxon>
    </lineage>
</organism>